<dbReference type="EMBL" id="LR743507">
    <property type="protein sequence ID" value="CAA2107855.1"/>
    <property type="molecule type" value="Genomic_DNA"/>
</dbReference>
<protein>
    <recommendedName>
        <fullName evidence="1">DUF2169 domain-containing protein</fullName>
    </recommendedName>
</protein>
<evidence type="ECO:0000313" key="2">
    <source>
        <dbReference type="EMBL" id="CAA2107855.1"/>
    </source>
</evidence>
<sequence length="372" mass="41055">MEVVCSSKHLATSITTALDVEGREHLVVVAKATWRIPAPGERPRPLPPEALAHADLFHGAPGESAMRYGSDFVRHKPRCDVLFDACAHSPDGRPVRELQAGWRLGDLQKSLQVHGPRTWRRRLGGAWALNEAEPFERMPLHYGLAFGGAHEDARQPSVLLANPVGIGWPGSLSDAQLEGHPAPCLEAVGQPVQKPRGNHQPAAFSAVARHWAPRKDFAGTYDAQWQEDVFPFLPEDHDEQFNQCAPRDQQMDYPHGGEEVVFHHLMQGRPRVHFRLPPLDGMGVRVLRTDYSTEAPVAAVDTLFFEPDAGRFSVVWRASTPIRRRLQEFDVIAIGPVDPAWWAARQNGSDSGCTGCGEPSFFAAPDVQARAA</sequence>
<reference evidence="2" key="1">
    <citation type="submission" date="2019-12" db="EMBL/GenBank/DDBJ databases">
        <authorList>
            <person name="Cremers G."/>
        </authorList>
    </citation>
    <scope>NUCLEOTIDE SEQUENCE</scope>
    <source>
        <strain evidence="2">Vvax</strain>
    </source>
</reference>
<dbReference type="Pfam" id="PF09937">
    <property type="entry name" value="DUF2169"/>
    <property type="match status" value="1"/>
</dbReference>
<gene>
    <name evidence="2" type="ORF">VVAX_04444</name>
</gene>
<dbReference type="InterPro" id="IPR018683">
    <property type="entry name" value="DUF2169"/>
</dbReference>
<evidence type="ECO:0000259" key="1">
    <source>
        <dbReference type="Pfam" id="PF09937"/>
    </source>
</evidence>
<organism evidence="2">
    <name type="scientific">Variovorax paradoxus</name>
    <dbReference type="NCBI Taxonomy" id="34073"/>
    <lineage>
        <taxon>Bacteria</taxon>
        <taxon>Pseudomonadati</taxon>
        <taxon>Pseudomonadota</taxon>
        <taxon>Betaproteobacteria</taxon>
        <taxon>Burkholderiales</taxon>
        <taxon>Comamonadaceae</taxon>
        <taxon>Variovorax</taxon>
    </lineage>
</organism>
<name>A0A679JKD3_VARPD</name>
<feature type="domain" description="DUF2169" evidence="1">
    <location>
        <begin position="21"/>
        <end position="317"/>
    </location>
</feature>
<dbReference type="AlphaFoldDB" id="A0A679JKD3"/>
<proteinExistence type="predicted"/>
<dbReference type="RefSeq" id="WP_339091983.1">
    <property type="nucleotide sequence ID" value="NZ_LR743507.1"/>
</dbReference>
<accession>A0A679JKD3</accession>